<evidence type="ECO:0000313" key="2">
    <source>
        <dbReference type="Proteomes" id="UP001266305"/>
    </source>
</evidence>
<gene>
    <name evidence="1" type="ORF">P7K49_027748</name>
</gene>
<sequence>MLGEAYVVESREEANGLVETLLQLGGRGPGWRLNGWVEILLLHGPQSQVEADAWVEILLQLGGHGPGWRPMARRKPHSC</sequence>
<keyword evidence="2" id="KW-1185">Reference proteome</keyword>
<dbReference type="Proteomes" id="UP001266305">
    <property type="component" value="Unassembled WGS sequence"/>
</dbReference>
<name>A0ABQ9UAG5_SAGOE</name>
<feature type="non-terminal residue" evidence="1">
    <location>
        <position position="79"/>
    </location>
</feature>
<reference evidence="1 2" key="1">
    <citation type="submission" date="2023-05" db="EMBL/GenBank/DDBJ databases">
        <title>B98-5 Cell Line De Novo Hybrid Assembly: An Optical Mapping Approach.</title>
        <authorList>
            <person name="Kananen K."/>
            <person name="Auerbach J.A."/>
            <person name="Kautto E."/>
            <person name="Blachly J.S."/>
        </authorList>
    </citation>
    <scope>NUCLEOTIDE SEQUENCE [LARGE SCALE GENOMIC DNA]</scope>
    <source>
        <strain evidence="1">B95-8</strain>
        <tissue evidence="1">Cell line</tissue>
    </source>
</reference>
<proteinExistence type="predicted"/>
<organism evidence="1 2">
    <name type="scientific">Saguinus oedipus</name>
    <name type="common">Cotton-top tamarin</name>
    <name type="synonym">Oedipomidas oedipus</name>
    <dbReference type="NCBI Taxonomy" id="9490"/>
    <lineage>
        <taxon>Eukaryota</taxon>
        <taxon>Metazoa</taxon>
        <taxon>Chordata</taxon>
        <taxon>Craniata</taxon>
        <taxon>Vertebrata</taxon>
        <taxon>Euteleostomi</taxon>
        <taxon>Mammalia</taxon>
        <taxon>Eutheria</taxon>
        <taxon>Euarchontoglires</taxon>
        <taxon>Primates</taxon>
        <taxon>Haplorrhini</taxon>
        <taxon>Platyrrhini</taxon>
        <taxon>Cebidae</taxon>
        <taxon>Callitrichinae</taxon>
        <taxon>Saguinus</taxon>
    </lineage>
</organism>
<protein>
    <submittedName>
        <fullName evidence="1">Uncharacterized protein</fullName>
    </submittedName>
</protein>
<evidence type="ECO:0000313" key="1">
    <source>
        <dbReference type="EMBL" id="KAK2094010.1"/>
    </source>
</evidence>
<accession>A0ABQ9UAG5</accession>
<dbReference type="EMBL" id="JASSZA010000014">
    <property type="protein sequence ID" value="KAK2094010.1"/>
    <property type="molecule type" value="Genomic_DNA"/>
</dbReference>
<comment type="caution">
    <text evidence="1">The sequence shown here is derived from an EMBL/GenBank/DDBJ whole genome shotgun (WGS) entry which is preliminary data.</text>
</comment>